<feature type="domain" description="YjiS-like" evidence="1">
    <location>
        <begin position="39"/>
        <end position="72"/>
    </location>
</feature>
<dbReference type="RefSeq" id="WP_075798198.1">
    <property type="nucleotide sequence ID" value="NZ_CP015583.1"/>
</dbReference>
<dbReference type="KEGG" id="rgi:RGI145_09845"/>
<gene>
    <name evidence="2" type="ORF">RGI145_09845</name>
</gene>
<dbReference type="InterPro" id="IPR009506">
    <property type="entry name" value="YjiS-like"/>
</dbReference>
<dbReference type="Proteomes" id="UP000185494">
    <property type="component" value="Chromosome 1"/>
</dbReference>
<accession>A0A1L7AF05</accession>
<proteinExistence type="predicted"/>
<evidence type="ECO:0000313" key="2">
    <source>
        <dbReference type="EMBL" id="APT57352.1"/>
    </source>
</evidence>
<reference evidence="2 3" key="1">
    <citation type="submission" date="2016-05" db="EMBL/GenBank/DDBJ databases">
        <title>Complete Genome and Methylome Analysis of Psychrotrophic Bacterial Isolates from Antarctic Lake Untersee.</title>
        <authorList>
            <person name="Fomenkov A."/>
            <person name="Akimov V.N."/>
            <person name="Vasilyeva L.V."/>
            <person name="Andersen D."/>
            <person name="Vincze T."/>
            <person name="Roberts R.J."/>
        </authorList>
    </citation>
    <scope>NUCLEOTIDE SEQUENCE [LARGE SCALE GENOMIC DNA]</scope>
    <source>
        <strain evidence="2 3">U14-5</strain>
    </source>
</reference>
<name>A0A1L7AF05_9PROT</name>
<evidence type="ECO:0000313" key="3">
    <source>
        <dbReference type="Proteomes" id="UP000185494"/>
    </source>
</evidence>
<evidence type="ECO:0000259" key="1">
    <source>
        <dbReference type="Pfam" id="PF06568"/>
    </source>
</evidence>
<protein>
    <recommendedName>
        <fullName evidence="1">YjiS-like domain-containing protein</fullName>
    </recommendedName>
</protein>
<dbReference type="AlphaFoldDB" id="A0A1L7AF05"/>
<dbReference type="EMBL" id="CP015583">
    <property type="protein sequence ID" value="APT57352.1"/>
    <property type="molecule type" value="Genomic_DNA"/>
</dbReference>
<dbReference type="Pfam" id="PF06568">
    <property type="entry name" value="YjiS-like"/>
    <property type="match status" value="1"/>
</dbReference>
<dbReference type="STRING" id="257708.RGI145_09845"/>
<sequence length="89" mass="9708">MSAHLARNSFATGACTAAARGRGFAQPGARPGVVRQFLDVLARVHHAIESRRHLAEMDDRMLSDIGISRGEALTEAARPAWDLESRRRG</sequence>
<organism evidence="2 3">
    <name type="scientific">Roseomonas gilardii</name>
    <dbReference type="NCBI Taxonomy" id="257708"/>
    <lineage>
        <taxon>Bacteria</taxon>
        <taxon>Pseudomonadati</taxon>
        <taxon>Pseudomonadota</taxon>
        <taxon>Alphaproteobacteria</taxon>
        <taxon>Acetobacterales</taxon>
        <taxon>Roseomonadaceae</taxon>
        <taxon>Roseomonas</taxon>
    </lineage>
</organism>